<gene>
    <name evidence="2" type="ORF">PXEA_LOCUS34000</name>
</gene>
<evidence type="ECO:0000313" key="2">
    <source>
        <dbReference type="EMBL" id="VEL40560.1"/>
    </source>
</evidence>
<reference evidence="2" key="1">
    <citation type="submission" date="2018-11" db="EMBL/GenBank/DDBJ databases">
        <authorList>
            <consortium name="Pathogen Informatics"/>
        </authorList>
    </citation>
    <scope>NUCLEOTIDE SEQUENCE</scope>
</reference>
<sequence>MPSLLRPVRTPNRVTFTCPSHQVVLRLARFMRAKCARIVYRTAHTLFRRLDGHTSAHRADKNNSNRTHEAESDGNVSIIPSNSTELGQTSSEETTSEDESDCTESEGGEGVSNEAAETGTEVEVEGEVEVEVETEAEGRYRCCLFCACFNACMPRRVPERLLSVSDAVYSTCQHSQAGCPEVCPTCVPRVGDEEWRRPREMAPQFACCRCCGQPDGIVCLRYLDMVCCLCCPLWDVIKGCDYGYRRFRVQMVLDRHNDAQKREYGGCV</sequence>
<feature type="compositionally biased region" description="Low complexity" evidence="1">
    <location>
        <begin position="83"/>
        <end position="93"/>
    </location>
</feature>
<dbReference type="EMBL" id="CAAALY010265420">
    <property type="protein sequence ID" value="VEL40560.1"/>
    <property type="molecule type" value="Genomic_DNA"/>
</dbReference>
<feature type="compositionally biased region" description="Basic and acidic residues" evidence="1">
    <location>
        <begin position="56"/>
        <end position="71"/>
    </location>
</feature>
<name>A0A3S5CV21_9PLAT</name>
<organism evidence="2 3">
    <name type="scientific">Protopolystoma xenopodis</name>
    <dbReference type="NCBI Taxonomy" id="117903"/>
    <lineage>
        <taxon>Eukaryota</taxon>
        <taxon>Metazoa</taxon>
        <taxon>Spiralia</taxon>
        <taxon>Lophotrochozoa</taxon>
        <taxon>Platyhelminthes</taxon>
        <taxon>Monogenea</taxon>
        <taxon>Polyopisthocotylea</taxon>
        <taxon>Polystomatidea</taxon>
        <taxon>Polystomatidae</taxon>
        <taxon>Protopolystoma</taxon>
    </lineage>
</organism>
<evidence type="ECO:0000256" key="1">
    <source>
        <dbReference type="SAM" id="MobiDB-lite"/>
    </source>
</evidence>
<dbReference type="Proteomes" id="UP000784294">
    <property type="component" value="Unassembled WGS sequence"/>
</dbReference>
<keyword evidence="3" id="KW-1185">Reference proteome</keyword>
<dbReference type="AlphaFoldDB" id="A0A3S5CV21"/>
<comment type="caution">
    <text evidence="2">The sequence shown here is derived from an EMBL/GenBank/DDBJ whole genome shotgun (WGS) entry which is preliminary data.</text>
</comment>
<feature type="compositionally biased region" description="Acidic residues" evidence="1">
    <location>
        <begin position="94"/>
        <end position="107"/>
    </location>
</feature>
<feature type="region of interest" description="Disordered" evidence="1">
    <location>
        <begin position="56"/>
        <end position="126"/>
    </location>
</feature>
<evidence type="ECO:0000313" key="3">
    <source>
        <dbReference type="Proteomes" id="UP000784294"/>
    </source>
</evidence>
<accession>A0A3S5CV21</accession>
<protein>
    <submittedName>
        <fullName evidence="2">Uncharacterized protein</fullName>
    </submittedName>
</protein>
<proteinExistence type="predicted"/>
<dbReference type="OrthoDB" id="6270786at2759"/>